<sequence length="279" mass="30820">MFEGALVSQQLKNLREIRSMGAQPYRIYVYRNRKWGVISSEKIVAGDIVSITQSFSDKLIPCDLLLLRGSCIVDESMLTGESIPVTKESCENITDEDVVEFGDADKVHVLFGGTKIVQLTPPAKSDGIPKAPDSGCTCFVLRTGLSTCQGSLLKTIMYSVKAVTANNLETLLFIAFLLVFALAASTYVWIEGTADPRRNRYKLFIECTLIITSVIPQELPIELSLAVNTSLASLSKLSNLNSCYLLHLSFFSFSFPYTNNKMCTKVTRLFITSSVPIIK</sequence>
<evidence type="ECO:0000256" key="7">
    <source>
        <dbReference type="SAM" id="Phobius"/>
    </source>
</evidence>
<evidence type="ECO:0000313" key="10">
    <source>
        <dbReference type="Proteomes" id="UP000281553"/>
    </source>
</evidence>
<organism evidence="9 10">
    <name type="scientific">Dibothriocephalus latus</name>
    <name type="common">Fish tapeworm</name>
    <name type="synonym">Diphyllobothrium latum</name>
    <dbReference type="NCBI Taxonomy" id="60516"/>
    <lineage>
        <taxon>Eukaryota</taxon>
        <taxon>Metazoa</taxon>
        <taxon>Spiralia</taxon>
        <taxon>Lophotrochozoa</taxon>
        <taxon>Platyhelminthes</taxon>
        <taxon>Cestoda</taxon>
        <taxon>Eucestoda</taxon>
        <taxon>Diphyllobothriidea</taxon>
        <taxon>Diphyllobothriidae</taxon>
        <taxon>Dibothriocephalus</taxon>
    </lineage>
</organism>
<dbReference type="Gene3D" id="2.70.150.10">
    <property type="entry name" value="Calcium-transporting ATPase, cytoplasmic transduction domain A"/>
    <property type="match status" value="1"/>
</dbReference>
<dbReference type="InterPro" id="IPR008250">
    <property type="entry name" value="ATPase_P-typ_transduc_dom_A_sf"/>
</dbReference>
<keyword evidence="7" id="KW-0812">Transmembrane</keyword>
<name>A0A3P7LIG6_DIBLA</name>
<feature type="transmembrane region" description="Helical" evidence="7">
    <location>
        <begin position="171"/>
        <end position="190"/>
    </location>
</feature>
<dbReference type="GO" id="GO:0006874">
    <property type="term" value="P:intracellular calcium ion homeostasis"/>
    <property type="evidence" value="ECO:0007669"/>
    <property type="project" value="TreeGrafter"/>
</dbReference>
<keyword evidence="10" id="KW-1185">Reference proteome</keyword>
<evidence type="ECO:0000256" key="2">
    <source>
        <dbReference type="ARBA" id="ARBA00022723"/>
    </source>
</evidence>
<dbReference type="InterPro" id="IPR023298">
    <property type="entry name" value="ATPase_P-typ_TM_dom_sf"/>
</dbReference>
<dbReference type="PANTHER" id="PTHR45630">
    <property type="entry name" value="CATION-TRANSPORTING ATPASE-RELATED"/>
    <property type="match status" value="1"/>
</dbReference>
<feature type="domain" description="P-type ATPase A" evidence="8">
    <location>
        <begin position="27"/>
        <end position="118"/>
    </location>
</feature>
<dbReference type="InterPro" id="IPR006544">
    <property type="entry name" value="P-type_TPase_V"/>
</dbReference>
<keyword evidence="2" id="KW-0479">Metal-binding</keyword>
<dbReference type="GO" id="GO:0015662">
    <property type="term" value="F:P-type ion transporter activity"/>
    <property type="evidence" value="ECO:0007669"/>
    <property type="project" value="TreeGrafter"/>
</dbReference>
<dbReference type="GO" id="GO:0019829">
    <property type="term" value="F:ATPase-coupled monoatomic cation transmembrane transporter activity"/>
    <property type="evidence" value="ECO:0007669"/>
    <property type="project" value="TreeGrafter"/>
</dbReference>
<dbReference type="AlphaFoldDB" id="A0A3P7LIG6"/>
<protein>
    <recommendedName>
        <fullName evidence="8">P-type ATPase A domain-containing protein</fullName>
    </recommendedName>
</protein>
<comment type="subcellular location">
    <subcellularLocation>
        <location evidence="1">Membrane</location>
        <topology evidence="1">Multi-pass membrane protein</topology>
    </subcellularLocation>
</comment>
<keyword evidence="3" id="KW-0547">Nucleotide-binding</keyword>
<evidence type="ECO:0000256" key="1">
    <source>
        <dbReference type="ARBA" id="ARBA00004141"/>
    </source>
</evidence>
<reference evidence="9 10" key="1">
    <citation type="submission" date="2018-11" db="EMBL/GenBank/DDBJ databases">
        <authorList>
            <consortium name="Pathogen Informatics"/>
        </authorList>
    </citation>
    <scope>NUCLEOTIDE SEQUENCE [LARGE SCALE GENOMIC DNA]</scope>
</reference>
<dbReference type="OrthoDB" id="48943at2759"/>
<evidence type="ECO:0000256" key="6">
    <source>
        <dbReference type="ARBA" id="ARBA00022967"/>
    </source>
</evidence>
<keyword evidence="7" id="KW-0472">Membrane</keyword>
<dbReference type="Pfam" id="PF00122">
    <property type="entry name" value="E1-E2_ATPase"/>
    <property type="match status" value="1"/>
</dbReference>
<dbReference type="PANTHER" id="PTHR45630:SF7">
    <property type="entry name" value="ENDOPLASMIC RETICULUM TRANSMEMBRANE HELIX TRANSLOCASE"/>
    <property type="match status" value="1"/>
</dbReference>
<dbReference type="SUPFAM" id="SSF81653">
    <property type="entry name" value="Calcium ATPase, transduction domain A"/>
    <property type="match status" value="1"/>
</dbReference>
<dbReference type="EMBL" id="UYRU01066719">
    <property type="protein sequence ID" value="VDN16685.1"/>
    <property type="molecule type" value="Genomic_DNA"/>
</dbReference>
<evidence type="ECO:0000313" key="9">
    <source>
        <dbReference type="EMBL" id="VDN16685.1"/>
    </source>
</evidence>
<keyword evidence="6" id="KW-1278">Translocase</keyword>
<dbReference type="GO" id="GO:0005524">
    <property type="term" value="F:ATP binding"/>
    <property type="evidence" value="ECO:0007669"/>
    <property type="project" value="UniProtKB-KW"/>
</dbReference>
<accession>A0A3P7LIG6</accession>
<keyword evidence="4" id="KW-0067">ATP-binding</keyword>
<dbReference type="InterPro" id="IPR059000">
    <property type="entry name" value="ATPase_P-type_domA"/>
</dbReference>
<dbReference type="Proteomes" id="UP000281553">
    <property type="component" value="Unassembled WGS sequence"/>
</dbReference>
<evidence type="ECO:0000256" key="3">
    <source>
        <dbReference type="ARBA" id="ARBA00022741"/>
    </source>
</evidence>
<dbReference type="GO" id="GO:0005789">
    <property type="term" value="C:endoplasmic reticulum membrane"/>
    <property type="evidence" value="ECO:0007669"/>
    <property type="project" value="TreeGrafter"/>
</dbReference>
<keyword evidence="7" id="KW-1133">Transmembrane helix</keyword>
<proteinExistence type="predicted"/>
<evidence type="ECO:0000256" key="5">
    <source>
        <dbReference type="ARBA" id="ARBA00022842"/>
    </source>
</evidence>
<gene>
    <name evidence="9" type="ORF">DILT_LOCUS12516</name>
</gene>
<evidence type="ECO:0000259" key="8">
    <source>
        <dbReference type="Pfam" id="PF00122"/>
    </source>
</evidence>
<evidence type="ECO:0000256" key="4">
    <source>
        <dbReference type="ARBA" id="ARBA00022840"/>
    </source>
</evidence>
<dbReference type="SUPFAM" id="SSF81665">
    <property type="entry name" value="Calcium ATPase, transmembrane domain M"/>
    <property type="match status" value="1"/>
</dbReference>
<dbReference type="GO" id="GO:0046872">
    <property type="term" value="F:metal ion binding"/>
    <property type="evidence" value="ECO:0007669"/>
    <property type="project" value="UniProtKB-KW"/>
</dbReference>
<keyword evidence="5" id="KW-0460">Magnesium</keyword>